<proteinExistence type="predicted"/>
<reference evidence="2 3" key="1">
    <citation type="submission" date="2019-05" db="EMBL/GenBank/DDBJ databases">
        <title>Draft genome sequence of Nonomuraea turkmeniaca DSM 43926.</title>
        <authorList>
            <person name="Saricaoglu S."/>
            <person name="Isik K."/>
        </authorList>
    </citation>
    <scope>NUCLEOTIDE SEQUENCE [LARGE SCALE GENOMIC DNA]</scope>
    <source>
        <strain evidence="2 3">DSM 43926</strain>
    </source>
</reference>
<dbReference type="GO" id="GO:0003676">
    <property type="term" value="F:nucleic acid binding"/>
    <property type="evidence" value="ECO:0007669"/>
    <property type="project" value="InterPro"/>
</dbReference>
<evidence type="ECO:0000259" key="1">
    <source>
        <dbReference type="SMART" id="SM00507"/>
    </source>
</evidence>
<protein>
    <submittedName>
        <fullName evidence="2">HNH endonuclease</fullName>
    </submittedName>
</protein>
<keyword evidence="2" id="KW-0255">Endonuclease</keyword>
<dbReference type="Gene3D" id="1.10.30.50">
    <property type="match status" value="1"/>
</dbReference>
<sequence>MSPGNSRDRPDWRNESLGTMKRIALWLVDVVGEGNTFTKQQLHKAIPGTPQLDRRLRDLRVYGWVIDSDRSRPSLGPAELLFTKAGEPVWEPGATRSLTRRLLTPHIRDEVLSRDGFACVNCGLAVVEGPIEAPVEAILELAHITPLAAGGSSTPDNLITLCANCHKLLDSSTQSFSADDVWTQIEKLSAHDRTRLLAWMAMDRKPSSPAEKAWALYRRLSHDQRRTITHRLGQAVVEQTEGDLPST</sequence>
<dbReference type="AlphaFoldDB" id="A0A5S4F6J5"/>
<dbReference type="InterPro" id="IPR003615">
    <property type="entry name" value="HNH_nuc"/>
</dbReference>
<dbReference type="OrthoDB" id="3823469at2"/>
<dbReference type="GO" id="GO:0004519">
    <property type="term" value="F:endonuclease activity"/>
    <property type="evidence" value="ECO:0007669"/>
    <property type="project" value="UniProtKB-KW"/>
</dbReference>
<organism evidence="2 3">
    <name type="scientific">Nonomuraea turkmeniaca</name>
    <dbReference type="NCBI Taxonomy" id="103838"/>
    <lineage>
        <taxon>Bacteria</taxon>
        <taxon>Bacillati</taxon>
        <taxon>Actinomycetota</taxon>
        <taxon>Actinomycetes</taxon>
        <taxon>Streptosporangiales</taxon>
        <taxon>Streptosporangiaceae</taxon>
        <taxon>Nonomuraea</taxon>
    </lineage>
</organism>
<dbReference type="SMART" id="SM00507">
    <property type="entry name" value="HNHc"/>
    <property type="match status" value="1"/>
</dbReference>
<name>A0A5S4F6J5_9ACTN</name>
<dbReference type="CDD" id="cd00085">
    <property type="entry name" value="HNHc"/>
    <property type="match status" value="1"/>
</dbReference>
<dbReference type="EMBL" id="VCKY01000151">
    <property type="protein sequence ID" value="TMR11644.1"/>
    <property type="molecule type" value="Genomic_DNA"/>
</dbReference>
<keyword evidence="2" id="KW-0378">Hydrolase</keyword>
<dbReference type="Proteomes" id="UP000309128">
    <property type="component" value="Unassembled WGS sequence"/>
</dbReference>
<dbReference type="InterPro" id="IPR002711">
    <property type="entry name" value="HNH"/>
</dbReference>
<feature type="domain" description="HNH nuclease" evidence="1">
    <location>
        <begin position="106"/>
        <end position="167"/>
    </location>
</feature>
<keyword evidence="2" id="KW-0540">Nuclease</keyword>
<evidence type="ECO:0000313" key="3">
    <source>
        <dbReference type="Proteomes" id="UP000309128"/>
    </source>
</evidence>
<comment type="caution">
    <text evidence="2">The sequence shown here is derived from an EMBL/GenBank/DDBJ whole genome shotgun (WGS) entry which is preliminary data.</text>
</comment>
<accession>A0A5S4F6J5</accession>
<evidence type="ECO:0000313" key="2">
    <source>
        <dbReference type="EMBL" id="TMR11644.1"/>
    </source>
</evidence>
<dbReference type="GO" id="GO:0008270">
    <property type="term" value="F:zinc ion binding"/>
    <property type="evidence" value="ECO:0007669"/>
    <property type="project" value="InterPro"/>
</dbReference>
<dbReference type="RefSeq" id="WP_138670947.1">
    <property type="nucleotide sequence ID" value="NZ_VCKY01000151.1"/>
</dbReference>
<dbReference type="Pfam" id="PF01844">
    <property type="entry name" value="HNH"/>
    <property type="match status" value="1"/>
</dbReference>
<keyword evidence="3" id="KW-1185">Reference proteome</keyword>
<gene>
    <name evidence="2" type="ORF">ETD86_35130</name>
</gene>